<evidence type="ECO:0000256" key="5">
    <source>
        <dbReference type="ARBA" id="ARBA00022989"/>
    </source>
</evidence>
<dbReference type="AlphaFoldDB" id="A0A7U8C608"/>
<dbReference type="InterPro" id="IPR001123">
    <property type="entry name" value="LeuE-type"/>
</dbReference>
<dbReference type="RefSeq" id="WP_007019799.1">
    <property type="nucleotide sequence ID" value="NZ_CH724125.1"/>
</dbReference>
<evidence type="ECO:0000256" key="6">
    <source>
        <dbReference type="ARBA" id="ARBA00023136"/>
    </source>
</evidence>
<dbReference type="PANTHER" id="PTHR30086">
    <property type="entry name" value="ARGININE EXPORTER PROTEIN ARGO"/>
    <property type="match status" value="1"/>
</dbReference>
<accession>A0A7U8C608</accession>
<comment type="caution">
    <text evidence="8">The sequence shown here is derived from an EMBL/GenBank/DDBJ whole genome shotgun (WGS) entry which is preliminary data.</text>
</comment>
<feature type="transmembrane region" description="Helical" evidence="7">
    <location>
        <begin position="147"/>
        <end position="172"/>
    </location>
</feature>
<comment type="subcellular location">
    <subcellularLocation>
        <location evidence="1">Cell membrane</location>
        <topology evidence="1">Multi-pass membrane protein</topology>
    </subcellularLocation>
</comment>
<dbReference type="EMBL" id="AAOW01000004">
    <property type="protein sequence ID" value="EAR62162.1"/>
    <property type="molecule type" value="Genomic_DNA"/>
</dbReference>
<evidence type="ECO:0000313" key="9">
    <source>
        <dbReference type="Proteomes" id="UP000002171"/>
    </source>
</evidence>
<keyword evidence="4 7" id="KW-0812">Transmembrane</keyword>
<feature type="transmembrane region" description="Helical" evidence="7">
    <location>
        <begin position="71"/>
        <end position="88"/>
    </location>
</feature>
<keyword evidence="5 7" id="KW-1133">Transmembrane helix</keyword>
<keyword evidence="3" id="KW-1003">Cell membrane</keyword>
<gene>
    <name evidence="8" type="ORF">MED92_10664</name>
</gene>
<evidence type="ECO:0000256" key="3">
    <source>
        <dbReference type="ARBA" id="ARBA00022475"/>
    </source>
</evidence>
<dbReference type="GO" id="GO:0005886">
    <property type="term" value="C:plasma membrane"/>
    <property type="evidence" value="ECO:0007669"/>
    <property type="project" value="UniProtKB-SubCell"/>
</dbReference>
<name>A0A7U8C608_NEPCE</name>
<evidence type="ECO:0000256" key="1">
    <source>
        <dbReference type="ARBA" id="ARBA00004651"/>
    </source>
</evidence>
<dbReference type="PANTHER" id="PTHR30086:SF14">
    <property type="entry name" value="HOMOSERINE_HOMOSERINE LACTONE EFFLUX PROTEIN"/>
    <property type="match status" value="1"/>
</dbReference>
<protein>
    <submittedName>
        <fullName evidence="8">Transporter, LysE family protein</fullName>
    </submittedName>
</protein>
<reference evidence="8 9" key="1">
    <citation type="submission" date="2006-02" db="EMBL/GenBank/DDBJ databases">
        <authorList>
            <person name="Pinhassi J."/>
            <person name="Pedros-Alio C."/>
            <person name="Ferriera S."/>
            <person name="Johnson J."/>
            <person name="Kravitz S."/>
            <person name="Halpern A."/>
            <person name="Remington K."/>
            <person name="Beeson K."/>
            <person name="Tran B."/>
            <person name="Rogers Y.-H."/>
            <person name="Friedman R."/>
            <person name="Venter J.C."/>
        </authorList>
    </citation>
    <scope>NUCLEOTIDE SEQUENCE [LARGE SCALE GENOMIC DNA]</scope>
    <source>
        <strain evidence="8 9">MED92</strain>
    </source>
</reference>
<evidence type="ECO:0000256" key="2">
    <source>
        <dbReference type="ARBA" id="ARBA00007928"/>
    </source>
</evidence>
<comment type="similarity">
    <text evidence="2">Belongs to the Rht family.</text>
</comment>
<dbReference type="Pfam" id="PF01810">
    <property type="entry name" value="LysE"/>
    <property type="match status" value="1"/>
</dbReference>
<proteinExistence type="inferred from homology"/>
<feature type="transmembrane region" description="Helical" evidence="7">
    <location>
        <begin position="6"/>
        <end position="29"/>
    </location>
</feature>
<organism evidence="8 9">
    <name type="scientific">Neptuniibacter caesariensis</name>
    <dbReference type="NCBI Taxonomy" id="207954"/>
    <lineage>
        <taxon>Bacteria</taxon>
        <taxon>Pseudomonadati</taxon>
        <taxon>Pseudomonadota</taxon>
        <taxon>Gammaproteobacteria</taxon>
        <taxon>Oceanospirillales</taxon>
        <taxon>Oceanospirillaceae</taxon>
        <taxon>Neptuniibacter</taxon>
    </lineage>
</organism>
<evidence type="ECO:0000313" key="8">
    <source>
        <dbReference type="EMBL" id="EAR62162.1"/>
    </source>
</evidence>
<dbReference type="GO" id="GO:0042970">
    <property type="term" value="F:homoserine transmembrane transporter activity"/>
    <property type="evidence" value="ECO:0007669"/>
    <property type="project" value="TreeGrafter"/>
</dbReference>
<evidence type="ECO:0000256" key="7">
    <source>
        <dbReference type="SAM" id="Phobius"/>
    </source>
</evidence>
<dbReference type="Proteomes" id="UP000002171">
    <property type="component" value="Unassembled WGS sequence"/>
</dbReference>
<evidence type="ECO:0000256" key="4">
    <source>
        <dbReference type="ARBA" id="ARBA00022692"/>
    </source>
</evidence>
<feature type="transmembrane region" description="Helical" evidence="7">
    <location>
        <begin position="41"/>
        <end position="65"/>
    </location>
</feature>
<keyword evidence="6 7" id="KW-0472">Membrane</keyword>
<dbReference type="PIRSF" id="PIRSF006324">
    <property type="entry name" value="LeuE"/>
    <property type="match status" value="1"/>
</dbReference>
<sequence length="211" mass="22814">MNYDTLILYSLVSFFYIISPGPAIFLAIYNGATNGLKCVAASALGNIIGLLFLSILSISGLSAILLTSSTLFMLIKIIGAIYLVYLGIKQIRSTGRIPSNQNAGIGSDSKPLGSYFKQGLFVAATNPKPIIFFAALFPQFLSTDLAIMPQFTVMTAIFMLFSFVSLTCYGFLAHKAKGFLNNPDYAKWFHRISGSLFVGMGVSLTQLKSAN</sequence>
<dbReference type="OrthoDB" id="9804822at2"/>
<keyword evidence="9" id="KW-1185">Reference proteome</keyword>
<feature type="transmembrane region" description="Helical" evidence="7">
    <location>
        <begin position="120"/>
        <end position="141"/>
    </location>
</feature>